<evidence type="ECO:0000256" key="4">
    <source>
        <dbReference type="ARBA" id="ARBA00022989"/>
    </source>
</evidence>
<keyword evidence="5 6" id="KW-0472">Membrane</keyword>
<dbReference type="EMBL" id="MFQB01000041">
    <property type="protein sequence ID" value="OGH65932.1"/>
    <property type="molecule type" value="Genomic_DNA"/>
</dbReference>
<feature type="transmembrane region" description="Helical" evidence="6">
    <location>
        <begin position="303"/>
        <end position="326"/>
    </location>
</feature>
<accession>A0A1F6M2Q0</accession>
<evidence type="ECO:0000313" key="7">
    <source>
        <dbReference type="EMBL" id="OGH65932.1"/>
    </source>
</evidence>
<comment type="caution">
    <text evidence="7">The sequence shown here is derived from an EMBL/GenBank/DDBJ whole genome shotgun (WGS) entry which is preliminary data.</text>
</comment>
<feature type="transmembrane region" description="Helical" evidence="6">
    <location>
        <begin position="36"/>
        <end position="54"/>
    </location>
</feature>
<dbReference type="Proteomes" id="UP000176282">
    <property type="component" value="Unassembled WGS sequence"/>
</dbReference>
<evidence type="ECO:0000313" key="8">
    <source>
        <dbReference type="Proteomes" id="UP000176282"/>
    </source>
</evidence>
<dbReference type="InterPro" id="IPR002797">
    <property type="entry name" value="Polysacc_synth"/>
</dbReference>
<gene>
    <name evidence="7" type="ORF">A3J66_01800</name>
</gene>
<dbReference type="PANTHER" id="PTHR30250">
    <property type="entry name" value="PST FAMILY PREDICTED COLANIC ACID TRANSPORTER"/>
    <property type="match status" value="1"/>
</dbReference>
<protein>
    <recommendedName>
        <fullName evidence="9">Polysaccharide biosynthesis protein C-terminal domain-containing protein</fullName>
    </recommendedName>
</protein>
<keyword evidence="2" id="KW-1003">Cell membrane</keyword>
<evidence type="ECO:0000256" key="5">
    <source>
        <dbReference type="ARBA" id="ARBA00023136"/>
    </source>
</evidence>
<reference evidence="7 8" key="1">
    <citation type="journal article" date="2016" name="Nat. Commun.">
        <title>Thousands of microbial genomes shed light on interconnected biogeochemical processes in an aquifer system.</title>
        <authorList>
            <person name="Anantharaman K."/>
            <person name="Brown C.T."/>
            <person name="Hug L.A."/>
            <person name="Sharon I."/>
            <person name="Castelle C.J."/>
            <person name="Probst A.J."/>
            <person name="Thomas B.C."/>
            <person name="Singh A."/>
            <person name="Wilkins M.J."/>
            <person name="Karaoz U."/>
            <person name="Brodie E.L."/>
            <person name="Williams K.H."/>
            <person name="Hubbard S.S."/>
            <person name="Banfield J.F."/>
        </authorList>
    </citation>
    <scope>NUCLEOTIDE SEQUENCE [LARGE SCALE GENOMIC DNA]</scope>
</reference>
<feature type="transmembrane region" description="Helical" evidence="6">
    <location>
        <begin position="187"/>
        <end position="208"/>
    </location>
</feature>
<feature type="transmembrane region" description="Helical" evidence="6">
    <location>
        <begin position="332"/>
        <end position="350"/>
    </location>
</feature>
<organism evidence="7 8">
    <name type="scientific">Candidatus Magasanikbacteria bacterium RIFCSPHIGHO2_02_FULL_47_14</name>
    <dbReference type="NCBI Taxonomy" id="1798680"/>
    <lineage>
        <taxon>Bacteria</taxon>
        <taxon>Candidatus Magasanikiibacteriota</taxon>
    </lineage>
</organism>
<evidence type="ECO:0000256" key="2">
    <source>
        <dbReference type="ARBA" id="ARBA00022475"/>
    </source>
</evidence>
<feature type="transmembrane region" description="Helical" evidence="6">
    <location>
        <begin position="128"/>
        <end position="148"/>
    </location>
</feature>
<feature type="transmembrane region" description="Helical" evidence="6">
    <location>
        <begin position="60"/>
        <end position="82"/>
    </location>
</feature>
<dbReference type="GO" id="GO:0005886">
    <property type="term" value="C:plasma membrane"/>
    <property type="evidence" value="ECO:0007669"/>
    <property type="project" value="UniProtKB-SubCell"/>
</dbReference>
<dbReference type="STRING" id="1798680.A3J66_01800"/>
<keyword evidence="3 6" id="KW-0812">Transmembrane</keyword>
<name>A0A1F6M2Q0_9BACT</name>
<comment type="subcellular location">
    <subcellularLocation>
        <location evidence="1">Cell membrane</location>
        <topology evidence="1">Multi-pass membrane protein</topology>
    </subcellularLocation>
</comment>
<keyword evidence="4 6" id="KW-1133">Transmembrane helix</keyword>
<evidence type="ECO:0000256" key="6">
    <source>
        <dbReference type="SAM" id="Phobius"/>
    </source>
</evidence>
<dbReference type="Pfam" id="PF01943">
    <property type="entry name" value="Polysacc_synt"/>
    <property type="match status" value="1"/>
</dbReference>
<evidence type="ECO:0000256" key="3">
    <source>
        <dbReference type="ARBA" id="ARBA00022692"/>
    </source>
</evidence>
<evidence type="ECO:0000256" key="1">
    <source>
        <dbReference type="ARBA" id="ARBA00004651"/>
    </source>
</evidence>
<evidence type="ECO:0008006" key="9">
    <source>
        <dbReference type="Google" id="ProtNLM"/>
    </source>
</evidence>
<feature type="transmembrane region" description="Helical" evidence="6">
    <location>
        <begin position="103"/>
        <end position="122"/>
    </location>
</feature>
<dbReference type="InterPro" id="IPR050833">
    <property type="entry name" value="Poly_Biosynth_Transport"/>
</dbReference>
<sequence length="412" mass="46883">MLREYTKKVLLWLQKYTKTDMLYISRHGFWVVGEKIFFLGINFFLAAAFARFLSKETYGNYKYILSIFTILTAFSLTGLNTAQIRAVARGFEGSFTQLFKMKLRWSIVPVFISLGISAYYYIQQNRVFSIAVLIVAVAFPILSSTDIYVGHLQGKKKFKLLSLINTGKEFFSAIILVTTLLLTDNLFILVSAYLGTATVFAYGTYVFVKRFQVANDSRESDLIPYGKHLSVISFFSTITKNIDQVLLFHFVGPIQLAVYSFASALPNQIRGGLQDLSLLALPKLSQRDSEYIKQHVFKHIRRLIIFCVPVVLLYIALSPYLFSLFFPAYKMSVPYSQVLVLTLLMPVEVLNSVLTSQKAIKYQYVILISSHIVRLILLFVLTALFGLWGIVWAILIGRFLTSIALALAIRRM</sequence>
<dbReference type="PANTHER" id="PTHR30250:SF11">
    <property type="entry name" value="O-ANTIGEN TRANSPORTER-RELATED"/>
    <property type="match status" value="1"/>
</dbReference>
<proteinExistence type="predicted"/>
<dbReference type="AlphaFoldDB" id="A0A1F6M2Q0"/>